<dbReference type="STRING" id="1802200.A2812_01340"/>
<dbReference type="AlphaFoldDB" id="A0A1G2HMP0"/>
<name>A0A1G2HMP0_9BACT</name>
<evidence type="ECO:0000313" key="1">
    <source>
        <dbReference type="EMBL" id="OGZ63540.1"/>
    </source>
</evidence>
<sequence>MPETNYVTRLIEYSSKLKAAEDDYSKQVKRADEGSRAEAVAVMGRESAKTHRFQLEALFPEIALDE</sequence>
<gene>
    <name evidence="1" type="ORF">A2812_01340</name>
</gene>
<evidence type="ECO:0000313" key="2">
    <source>
        <dbReference type="Proteomes" id="UP000177190"/>
    </source>
</evidence>
<organism evidence="1 2">
    <name type="scientific">Candidatus Staskawiczbacteria bacterium RIFCSPHIGHO2_01_FULL_36_16</name>
    <dbReference type="NCBI Taxonomy" id="1802200"/>
    <lineage>
        <taxon>Bacteria</taxon>
        <taxon>Candidatus Staskawicziibacteriota</taxon>
    </lineage>
</organism>
<dbReference type="EMBL" id="MHOM01000032">
    <property type="protein sequence ID" value="OGZ63540.1"/>
    <property type="molecule type" value="Genomic_DNA"/>
</dbReference>
<accession>A0A1G2HMP0</accession>
<reference evidence="1 2" key="1">
    <citation type="journal article" date="2016" name="Nat. Commun.">
        <title>Thousands of microbial genomes shed light on interconnected biogeochemical processes in an aquifer system.</title>
        <authorList>
            <person name="Anantharaman K."/>
            <person name="Brown C.T."/>
            <person name="Hug L.A."/>
            <person name="Sharon I."/>
            <person name="Castelle C.J."/>
            <person name="Probst A.J."/>
            <person name="Thomas B.C."/>
            <person name="Singh A."/>
            <person name="Wilkins M.J."/>
            <person name="Karaoz U."/>
            <person name="Brodie E.L."/>
            <person name="Williams K.H."/>
            <person name="Hubbard S.S."/>
            <person name="Banfield J.F."/>
        </authorList>
    </citation>
    <scope>NUCLEOTIDE SEQUENCE [LARGE SCALE GENOMIC DNA]</scope>
</reference>
<evidence type="ECO:0008006" key="3">
    <source>
        <dbReference type="Google" id="ProtNLM"/>
    </source>
</evidence>
<dbReference type="Proteomes" id="UP000177190">
    <property type="component" value="Unassembled WGS sequence"/>
</dbReference>
<comment type="caution">
    <text evidence="1">The sequence shown here is derived from an EMBL/GenBank/DDBJ whole genome shotgun (WGS) entry which is preliminary data.</text>
</comment>
<proteinExistence type="predicted"/>
<protein>
    <recommendedName>
        <fullName evidence="3">Ferritin-like diiron domain-containing protein</fullName>
    </recommendedName>
</protein>